<keyword evidence="1" id="KW-0694">RNA-binding</keyword>
<dbReference type="InterPro" id="IPR050441">
    <property type="entry name" value="RBM"/>
</dbReference>
<name>A0ABR4J251_9EURO</name>
<proteinExistence type="predicted"/>
<gene>
    <name evidence="3" type="ORF">BJY01DRAFT_253131</name>
</gene>
<reference evidence="3 4" key="1">
    <citation type="submission" date="2024-07" db="EMBL/GenBank/DDBJ databases">
        <title>Section-level genome sequencing and comparative genomics of Aspergillus sections Usti and Cavernicolus.</title>
        <authorList>
            <consortium name="Lawrence Berkeley National Laboratory"/>
            <person name="Nybo J.L."/>
            <person name="Vesth T.C."/>
            <person name="Theobald S."/>
            <person name="Frisvad J.C."/>
            <person name="Larsen T.O."/>
            <person name="Kjaerboelling I."/>
            <person name="Rothschild-Mancinelli K."/>
            <person name="Lyhne E.K."/>
            <person name="Kogle M.E."/>
            <person name="Barry K."/>
            <person name="Clum A."/>
            <person name="Na H."/>
            <person name="Ledsgaard L."/>
            <person name="Lin J."/>
            <person name="Lipzen A."/>
            <person name="Kuo A."/>
            <person name="Riley R."/>
            <person name="Mondo S."/>
            <person name="Labutti K."/>
            <person name="Haridas S."/>
            <person name="Pangalinan J."/>
            <person name="Salamov A.A."/>
            <person name="Simmons B.A."/>
            <person name="Magnuson J.K."/>
            <person name="Chen J."/>
            <person name="Drula E."/>
            <person name="Henrissat B."/>
            <person name="Wiebenga A."/>
            <person name="Lubbers R.J."/>
            <person name="Gomes A.C."/>
            <person name="Makela M.R."/>
            <person name="Stajich J."/>
            <person name="Grigoriev I.V."/>
            <person name="Mortensen U.H."/>
            <person name="De Vries R.P."/>
            <person name="Baker S.E."/>
            <person name="Andersen M.R."/>
        </authorList>
    </citation>
    <scope>NUCLEOTIDE SEQUENCE [LARGE SCALE GENOMIC DNA]</scope>
    <source>
        <strain evidence="3 4">CBS 123904</strain>
    </source>
</reference>
<accession>A0ABR4J251</accession>
<dbReference type="InterPro" id="IPR012677">
    <property type="entry name" value="Nucleotide-bd_a/b_plait_sf"/>
</dbReference>
<dbReference type="PROSITE" id="PS50102">
    <property type="entry name" value="RRM"/>
    <property type="match status" value="1"/>
</dbReference>
<evidence type="ECO:0000313" key="4">
    <source>
        <dbReference type="Proteomes" id="UP001610446"/>
    </source>
</evidence>
<dbReference type="SMART" id="SM00360">
    <property type="entry name" value="RRM"/>
    <property type="match status" value="1"/>
</dbReference>
<dbReference type="SUPFAM" id="SSF54928">
    <property type="entry name" value="RNA-binding domain, RBD"/>
    <property type="match status" value="1"/>
</dbReference>
<dbReference type="Gene3D" id="3.30.70.330">
    <property type="match status" value="1"/>
</dbReference>
<evidence type="ECO:0000313" key="3">
    <source>
        <dbReference type="EMBL" id="KAL2834138.1"/>
    </source>
</evidence>
<dbReference type="PANTHER" id="PTHR48034">
    <property type="entry name" value="TRANSFORMER-2 SEX-DETERMINING PROTEIN-RELATED"/>
    <property type="match status" value="1"/>
</dbReference>
<feature type="domain" description="RRM" evidence="2">
    <location>
        <begin position="3"/>
        <end position="68"/>
    </location>
</feature>
<keyword evidence="4" id="KW-1185">Reference proteome</keyword>
<dbReference type="InterPro" id="IPR035979">
    <property type="entry name" value="RBD_domain_sf"/>
</dbReference>
<dbReference type="InterPro" id="IPR000504">
    <property type="entry name" value="RRM_dom"/>
</dbReference>
<dbReference type="Pfam" id="PF00076">
    <property type="entry name" value="RRM_1"/>
    <property type="match status" value="1"/>
</dbReference>
<comment type="caution">
    <text evidence="3">The sequence shown here is derived from an EMBL/GenBank/DDBJ whole genome shotgun (WGS) entry which is preliminary data.</text>
</comment>
<organism evidence="3 4">
    <name type="scientific">Aspergillus pseudoustus</name>
    <dbReference type="NCBI Taxonomy" id="1810923"/>
    <lineage>
        <taxon>Eukaryota</taxon>
        <taxon>Fungi</taxon>
        <taxon>Dikarya</taxon>
        <taxon>Ascomycota</taxon>
        <taxon>Pezizomycotina</taxon>
        <taxon>Eurotiomycetes</taxon>
        <taxon>Eurotiomycetidae</taxon>
        <taxon>Eurotiales</taxon>
        <taxon>Aspergillaceae</taxon>
        <taxon>Aspergillus</taxon>
        <taxon>Aspergillus subgen. Nidulantes</taxon>
    </lineage>
</organism>
<sequence>MSNQVYVGNLAQDTTSATLESVFREYGAVSELKIMQDRETQASRGFGFVTYSTPTDAAAAVDGLNDTE</sequence>
<dbReference type="EMBL" id="JBFXLU010000225">
    <property type="protein sequence ID" value="KAL2834138.1"/>
    <property type="molecule type" value="Genomic_DNA"/>
</dbReference>
<evidence type="ECO:0000259" key="2">
    <source>
        <dbReference type="PROSITE" id="PS50102"/>
    </source>
</evidence>
<protein>
    <submittedName>
        <fullName evidence="3">RNA-binding domain-containing protein</fullName>
    </submittedName>
</protein>
<evidence type="ECO:0000256" key="1">
    <source>
        <dbReference type="PROSITE-ProRule" id="PRU00176"/>
    </source>
</evidence>
<dbReference type="Proteomes" id="UP001610446">
    <property type="component" value="Unassembled WGS sequence"/>
</dbReference>